<feature type="transmembrane region" description="Helical" evidence="9">
    <location>
        <begin position="310"/>
        <end position="329"/>
    </location>
</feature>
<gene>
    <name evidence="11" type="ORF">EYW49_06265</name>
</gene>
<reference evidence="11 12" key="1">
    <citation type="submission" date="2019-02" db="EMBL/GenBank/DDBJ databases">
        <title>Siculibacillus lacustris gen. nov., sp. nov., a new rosette-forming bacterium isolated from a freshwater crater lake (Lake St. Ana, Romania).</title>
        <authorList>
            <person name="Felfoldi T."/>
            <person name="Marton Z."/>
            <person name="Szabo A."/>
            <person name="Mentes A."/>
            <person name="Boka K."/>
            <person name="Marialigeti K."/>
            <person name="Mathe I."/>
            <person name="Koncz M."/>
            <person name="Schumann P."/>
            <person name="Toth E."/>
        </authorList>
    </citation>
    <scope>NUCLEOTIDE SEQUENCE [LARGE SCALE GENOMIC DNA]</scope>
    <source>
        <strain evidence="11 12">SA-279</strain>
    </source>
</reference>
<feature type="transmembrane region" description="Helical" evidence="9">
    <location>
        <begin position="123"/>
        <end position="148"/>
    </location>
</feature>
<feature type="transmembrane region" description="Helical" evidence="9">
    <location>
        <begin position="278"/>
        <end position="298"/>
    </location>
</feature>
<name>A0A4Q9VU01_9HYPH</name>
<comment type="caution">
    <text evidence="11">The sequence shown here is derived from an EMBL/GenBank/DDBJ whole genome shotgun (WGS) entry which is preliminary data.</text>
</comment>
<dbReference type="InterPro" id="IPR020846">
    <property type="entry name" value="MFS_dom"/>
</dbReference>
<dbReference type="PANTHER" id="PTHR43528">
    <property type="entry name" value="ALPHA-KETOGLUTARATE PERMEASE"/>
    <property type="match status" value="1"/>
</dbReference>
<evidence type="ECO:0000256" key="5">
    <source>
        <dbReference type="ARBA" id="ARBA00022692"/>
    </source>
</evidence>
<evidence type="ECO:0000256" key="3">
    <source>
        <dbReference type="ARBA" id="ARBA00022448"/>
    </source>
</evidence>
<dbReference type="GO" id="GO:0015293">
    <property type="term" value="F:symporter activity"/>
    <property type="evidence" value="ECO:0007669"/>
    <property type="project" value="UniProtKB-KW"/>
</dbReference>
<feature type="transmembrane region" description="Helical" evidence="9">
    <location>
        <begin position="197"/>
        <end position="216"/>
    </location>
</feature>
<keyword evidence="8 9" id="KW-0472">Membrane</keyword>
<feature type="transmembrane region" description="Helical" evidence="9">
    <location>
        <begin position="94"/>
        <end position="117"/>
    </location>
</feature>
<feature type="transmembrane region" description="Helical" evidence="9">
    <location>
        <begin position="169"/>
        <end position="185"/>
    </location>
</feature>
<feature type="transmembrane region" description="Helical" evidence="9">
    <location>
        <begin position="401"/>
        <end position="423"/>
    </location>
</feature>
<dbReference type="FunFam" id="1.20.1250.20:FF:000001">
    <property type="entry name" value="Dicarboxylate MFS transporter"/>
    <property type="match status" value="1"/>
</dbReference>
<feature type="transmembrane region" description="Helical" evidence="9">
    <location>
        <begin position="335"/>
        <end position="352"/>
    </location>
</feature>
<dbReference type="EMBL" id="SJFN01000007">
    <property type="protein sequence ID" value="TBW39472.1"/>
    <property type="molecule type" value="Genomic_DNA"/>
</dbReference>
<evidence type="ECO:0000313" key="11">
    <source>
        <dbReference type="EMBL" id="TBW39472.1"/>
    </source>
</evidence>
<dbReference type="InterPro" id="IPR011701">
    <property type="entry name" value="MFS"/>
</dbReference>
<protein>
    <submittedName>
        <fullName evidence="11">MFS transporter</fullName>
    </submittedName>
</protein>
<dbReference type="RefSeq" id="WP_131307322.1">
    <property type="nucleotide sequence ID" value="NZ_SJFN01000007.1"/>
</dbReference>
<dbReference type="Gene3D" id="1.20.1250.20">
    <property type="entry name" value="MFS general substrate transporter like domains"/>
    <property type="match status" value="2"/>
</dbReference>
<comment type="subcellular location">
    <subcellularLocation>
        <location evidence="1">Cell membrane</location>
        <topology evidence="1">Multi-pass membrane protein</topology>
    </subcellularLocation>
</comment>
<dbReference type="InterPro" id="IPR005829">
    <property type="entry name" value="Sugar_transporter_CS"/>
</dbReference>
<dbReference type="Pfam" id="PF07690">
    <property type="entry name" value="MFS_1"/>
    <property type="match status" value="1"/>
</dbReference>
<keyword evidence="6" id="KW-0769">Symport</keyword>
<feature type="transmembrane region" description="Helical" evidence="9">
    <location>
        <begin position="60"/>
        <end position="82"/>
    </location>
</feature>
<evidence type="ECO:0000256" key="9">
    <source>
        <dbReference type="SAM" id="Phobius"/>
    </source>
</evidence>
<feature type="transmembrane region" description="Helical" evidence="9">
    <location>
        <begin position="373"/>
        <end position="395"/>
    </location>
</feature>
<sequence length="437" mass="46817">MSNAAAIIEQPTGQKKFSMKPIIQVGAGNALEIYDFMIYGYYARYIAQTYFPSDNEHVSLMLSLMTFAFGFLARPVGAIVIGSYTDRHGRRAGLILALAMMSLGIIAVACTPSYASIGIAAPLIVLLGRLLQGFSAGAELGGVVVYLAEIAQPNRRSFYTCFQVCSQQFAVMAASIAGILLLYSLSPSEMSAWGWRLPLLFGCAVIPVLFWLRASLAETEVFARKKKTPSLGEICSSLVTGWRVILRCMGLSAMAVVTSQAITTYAPTFIKSLKLGDVVGFVTLFFVGVTILGSLLLASLIADRVNRRSMLIVVTTTAMVTAYPLLSWLAADPTIVKFVVFELWFSVMYASYSAAQVPTMVETVPAQSRTSGYSFAQAVAAAVLGGFTPAIATWLNHAFDSNAMVGLWLAIAAGISLISALTLDGRAVREGQAAPLH</sequence>
<keyword evidence="5 9" id="KW-0812">Transmembrane</keyword>
<comment type="similarity">
    <text evidence="2">Belongs to the major facilitator superfamily. Metabolite:H+ Symporter (MHS) family (TC 2.A.1.6) family.</text>
</comment>
<evidence type="ECO:0000313" key="12">
    <source>
        <dbReference type="Proteomes" id="UP000292781"/>
    </source>
</evidence>
<organism evidence="11 12">
    <name type="scientific">Siculibacillus lacustris</name>
    <dbReference type="NCBI Taxonomy" id="1549641"/>
    <lineage>
        <taxon>Bacteria</taxon>
        <taxon>Pseudomonadati</taxon>
        <taxon>Pseudomonadota</taxon>
        <taxon>Alphaproteobacteria</taxon>
        <taxon>Hyphomicrobiales</taxon>
        <taxon>Ancalomicrobiaceae</taxon>
        <taxon>Siculibacillus</taxon>
    </lineage>
</organism>
<feature type="domain" description="Major facilitator superfamily (MFS) profile" evidence="10">
    <location>
        <begin position="21"/>
        <end position="428"/>
    </location>
</feature>
<evidence type="ECO:0000256" key="6">
    <source>
        <dbReference type="ARBA" id="ARBA00022847"/>
    </source>
</evidence>
<dbReference type="GO" id="GO:0005886">
    <property type="term" value="C:plasma membrane"/>
    <property type="evidence" value="ECO:0007669"/>
    <property type="project" value="UniProtKB-SubCell"/>
</dbReference>
<dbReference type="InterPro" id="IPR036259">
    <property type="entry name" value="MFS_trans_sf"/>
</dbReference>
<dbReference type="PROSITE" id="PS00217">
    <property type="entry name" value="SUGAR_TRANSPORT_2"/>
    <property type="match status" value="1"/>
</dbReference>
<keyword evidence="4" id="KW-1003">Cell membrane</keyword>
<keyword evidence="7 9" id="KW-1133">Transmembrane helix</keyword>
<keyword evidence="12" id="KW-1185">Reference proteome</keyword>
<evidence type="ECO:0000256" key="2">
    <source>
        <dbReference type="ARBA" id="ARBA00008240"/>
    </source>
</evidence>
<dbReference type="Proteomes" id="UP000292781">
    <property type="component" value="Unassembled WGS sequence"/>
</dbReference>
<evidence type="ECO:0000256" key="8">
    <source>
        <dbReference type="ARBA" id="ARBA00023136"/>
    </source>
</evidence>
<dbReference type="AlphaFoldDB" id="A0A4Q9VU01"/>
<feature type="transmembrane region" description="Helical" evidence="9">
    <location>
        <begin position="244"/>
        <end position="266"/>
    </location>
</feature>
<proteinExistence type="inferred from homology"/>
<evidence type="ECO:0000259" key="10">
    <source>
        <dbReference type="PROSITE" id="PS50850"/>
    </source>
</evidence>
<dbReference type="NCBIfam" id="NF011656">
    <property type="entry name" value="PRK15075.1"/>
    <property type="match status" value="1"/>
</dbReference>
<dbReference type="SUPFAM" id="SSF103473">
    <property type="entry name" value="MFS general substrate transporter"/>
    <property type="match status" value="1"/>
</dbReference>
<dbReference type="InterPro" id="IPR051084">
    <property type="entry name" value="H+-coupled_symporters"/>
</dbReference>
<dbReference type="PROSITE" id="PS50850">
    <property type="entry name" value="MFS"/>
    <property type="match status" value="1"/>
</dbReference>
<dbReference type="OrthoDB" id="9783227at2"/>
<accession>A0A4Q9VU01</accession>
<evidence type="ECO:0000256" key="1">
    <source>
        <dbReference type="ARBA" id="ARBA00004651"/>
    </source>
</evidence>
<dbReference type="PANTHER" id="PTHR43528:SF6">
    <property type="entry name" value="CITRATE-PROTON SYMPORTER"/>
    <property type="match status" value="1"/>
</dbReference>
<evidence type="ECO:0000256" key="7">
    <source>
        <dbReference type="ARBA" id="ARBA00022989"/>
    </source>
</evidence>
<evidence type="ECO:0000256" key="4">
    <source>
        <dbReference type="ARBA" id="ARBA00022475"/>
    </source>
</evidence>
<keyword evidence="3" id="KW-0813">Transport</keyword>